<keyword evidence="2" id="KW-1185">Reference proteome</keyword>
<dbReference type="EMBL" id="CM017619">
    <property type="protein sequence ID" value="TYI04626.1"/>
    <property type="molecule type" value="Genomic_DNA"/>
</dbReference>
<proteinExistence type="predicted"/>
<evidence type="ECO:0000313" key="1">
    <source>
        <dbReference type="EMBL" id="TYI04626.1"/>
    </source>
</evidence>
<dbReference type="Proteomes" id="UP000322667">
    <property type="component" value="Chromosome A10"/>
</dbReference>
<name>A0A5D2NLM3_GOSTO</name>
<sequence>MMMELFVLGCTGVVVFLHGANFFFHVLSQHLAVRSLRTART</sequence>
<accession>A0A5D2NLM3</accession>
<organism evidence="1 2">
    <name type="scientific">Gossypium tomentosum</name>
    <name type="common">Hawaiian cotton</name>
    <name type="synonym">Gossypium sandvicense</name>
    <dbReference type="NCBI Taxonomy" id="34277"/>
    <lineage>
        <taxon>Eukaryota</taxon>
        <taxon>Viridiplantae</taxon>
        <taxon>Streptophyta</taxon>
        <taxon>Embryophyta</taxon>
        <taxon>Tracheophyta</taxon>
        <taxon>Spermatophyta</taxon>
        <taxon>Magnoliopsida</taxon>
        <taxon>eudicotyledons</taxon>
        <taxon>Gunneridae</taxon>
        <taxon>Pentapetalae</taxon>
        <taxon>rosids</taxon>
        <taxon>malvids</taxon>
        <taxon>Malvales</taxon>
        <taxon>Malvaceae</taxon>
        <taxon>Malvoideae</taxon>
        <taxon>Gossypium</taxon>
    </lineage>
</organism>
<dbReference type="AlphaFoldDB" id="A0A5D2NLM3"/>
<evidence type="ECO:0000313" key="2">
    <source>
        <dbReference type="Proteomes" id="UP000322667"/>
    </source>
</evidence>
<reference evidence="1 2" key="1">
    <citation type="submission" date="2019-07" db="EMBL/GenBank/DDBJ databases">
        <title>WGS assembly of Gossypium tomentosum.</title>
        <authorList>
            <person name="Chen Z.J."/>
            <person name="Sreedasyam A."/>
            <person name="Ando A."/>
            <person name="Song Q."/>
            <person name="De L."/>
            <person name="Hulse-Kemp A."/>
            <person name="Ding M."/>
            <person name="Ye W."/>
            <person name="Kirkbride R."/>
            <person name="Jenkins J."/>
            <person name="Plott C."/>
            <person name="Lovell J."/>
            <person name="Lin Y.-M."/>
            <person name="Vaughn R."/>
            <person name="Liu B."/>
            <person name="Li W."/>
            <person name="Simpson S."/>
            <person name="Scheffler B."/>
            <person name="Saski C."/>
            <person name="Grover C."/>
            <person name="Hu G."/>
            <person name="Conover J."/>
            <person name="Carlson J."/>
            <person name="Shu S."/>
            <person name="Boston L."/>
            <person name="Williams M."/>
            <person name="Peterson D."/>
            <person name="Mcgee K."/>
            <person name="Jones D."/>
            <person name="Wendel J."/>
            <person name="Stelly D."/>
            <person name="Grimwood J."/>
            <person name="Schmutz J."/>
        </authorList>
    </citation>
    <scope>NUCLEOTIDE SEQUENCE [LARGE SCALE GENOMIC DNA]</scope>
    <source>
        <strain evidence="1">7179.01</strain>
    </source>
</reference>
<gene>
    <name evidence="1" type="ORF">ES332_A10G032800v1</name>
</gene>
<protein>
    <submittedName>
        <fullName evidence="1">Uncharacterized protein</fullName>
    </submittedName>
</protein>